<dbReference type="HOGENOM" id="CLU_733520_0_0_6"/>
<dbReference type="OrthoDB" id="5827017at2"/>
<protein>
    <recommendedName>
        <fullName evidence="3">DGQHR domain-containing protein</fullName>
    </recommendedName>
</protein>
<dbReference type="EMBL" id="AAPH01000048">
    <property type="protein sequence ID" value="EAS40733.1"/>
    <property type="molecule type" value="Genomic_DNA"/>
</dbReference>
<gene>
    <name evidence="1" type="ORF">P3TCK_08603</name>
</gene>
<proteinExistence type="predicted"/>
<evidence type="ECO:0008006" key="3">
    <source>
        <dbReference type="Google" id="ProtNLM"/>
    </source>
</evidence>
<comment type="caution">
    <text evidence="1">The sequence shown here is derived from an EMBL/GenBank/DDBJ whole genome shotgun (WGS) entry which is preliminary data.</text>
</comment>
<evidence type="ECO:0000313" key="2">
    <source>
        <dbReference type="Proteomes" id="UP000003789"/>
    </source>
</evidence>
<evidence type="ECO:0000313" key="1">
    <source>
        <dbReference type="EMBL" id="EAS40733.1"/>
    </source>
</evidence>
<reference evidence="1 2" key="1">
    <citation type="submission" date="2006-03" db="EMBL/GenBank/DDBJ databases">
        <authorList>
            <person name="Bartlett D.H."/>
            <person name="Valle G."/>
            <person name="Lauro F.M."/>
            <person name="Vezzi A."/>
            <person name="Simonato F."/>
            <person name="Eloe E."/>
            <person name="Vitulo N."/>
            <person name="Stratton T.K."/>
            <person name="D'angelo M."/>
            <person name="Ferriera S."/>
            <person name="Johnson J."/>
            <person name="Kravitz S."/>
            <person name="Beeson K."/>
            <person name="Sutton G."/>
            <person name="Rogers Y."/>
            <person name="Friedman R."/>
            <person name="Frazier M."/>
            <person name="Venter J.C."/>
        </authorList>
    </citation>
    <scope>NUCLEOTIDE SEQUENCE [LARGE SCALE GENOMIC DNA]</scope>
    <source>
        <strain evidence="1 2">3TCK</strain>
    </source>
</reference>
<organism evidence="1 2">
    <name type="scientific">Photobacterium profundum 3TCK</name>
    <dbReference type="NCBI Taxonomy" id="314280"/>
    <lineage>
        <taxon>Bacteria</taxon>
        <taxon>Pseudomonadati</taxon>
        <taxon>Pseudomonadota</taxon>
        <taxon>Gammaproteobacteria</taxon>
        <taxon>Vibrionales</taxon>
        <taxon>Vibrionaceae</taxon>
        <taxon>Photobacterium</taxon>
    </lineage>
</organism>
<name>Q1YWW9_9GAMM</name>
<sequence length="393" mass="43070">MTVKKAFLSLSGIATNQRYGETKSLLCYISAIDLPSYFSVSSAPKGLELAFAEVAKGKNEKRVTALVDSIKAGLGSNRVEPFLTITAAISGKSNFSYTSRNNTGRITYSAKHAFIVDGILPTVAILRVLGFKKAFSRGFENSELMHENSQERQQLSSLMIPITVLFDDEKSLSEIDVANLCKSLNLHSFQLHSTLLDRGNTQSPLIQCVAKLADDLAFDSLGGMSNSSNRVTKSDSFITTQSTMIRLLLGAVGGASIQASTQIAQKLSNNTPIDSELLENVYPCIKGFLTAWLEGVKEKLRQNRDGFYYSTQVWQALGLVIYHLLFVSKSNDINQFATAGRVLGDLDYARNASHWANCKAMTKDINGENYKNATKGGRTFREGVAEYFVSIVC</sequence>
<dbReference type="AlphaFoldDB" id="Q1YWW9"/>
<dbReference type="RefSeq" id="WP_006229778.1">
    <property type="nucleotide sequence ID" value="NZ_CH724134.1"/>
</dbReference>
<dbReference type="Proteomes" id="UP000003789">
    <property type="component" value="Unassembled WGS sequence"/>
</dbReference>
<accession>Q1YWW9</accession>